<evidence type="ECO:0000259" key="1">
    <source>
        <dbReference type="Pfam" id="PF01936"/>
    </source>
</evidence>
<dbReference type="GO" id="GO:0004540">
    <property type="term" value="F:RNA nuclease activity"/>
    <property type="evidence" value="ECO:0007669"/>
    <property type="project" value="InterPro"/>
</dbReference>
<dbReference type="Pfam" id="PF01936">
    <property type="entry name" value="NYN"/>
    <property type="match status" value="1"/>
</dbReference>
<dbReference type="EnsemblMetazoa" id="Aqu2.1.01981_001">
    <property type="protein sequence ID" value="Aqu2.1.01981_001"/>
    <property type="gene ID" value="Aqu2.1.01981"/>
</dbReference>
<feature type="domain" description="NYN" evidence="1">
    <location>
        <begin position="34"/>
        <end position="168"/>
    </location>
</feature>
<dbReference type="Gene3D" id="3.40.50.1010">
    <property type="entry name" value="5'-nuclease"/>
    <property type="match status" value="1"/>
</dbReference>
<dbReference type="eggNOG" id="ENOG502S9YF">
    <property type="taxonomic scope" value="Eukaryota"/>
</dbReference>
<dbReference type="STRING" id="400682.A0A1X7SIP7"/>
<sequence length="170" mass="19223">MLRFSKSTPPIEFVIFQLNPHMMAQGLPLQELPIYIYVDNYNIWIESKKLAGSKIGRREDSRVRIDIGKLAEVVAAGRPVAKGFLYGSVPPPVDTVWEKIRKSNFEVKVRKRSQVTGKEKMVDSDLVADATERACMTPKEKRSTFVVITGDADARPAIEKALKYKWNVEA</sequence>
<dbReference type="AlphaFoldDB" id="A0A1X7SIP7"/>
<accession>A0A1X7SIP7</accession>
<organism evidence="2">
    <name type="scientific">Amphimedon queenslandica</name>
    <name type="common">Sponge</name>
    <dbReference type="NCBI Taxonomy" id="400682"/>
    <lineage>
        <taxon>Eukaryota</taxon>
        <taxon>Metazoa</taxon>
        <taxon>Porifera</taxon>
        <taxon>Demospongiae</taxon>
        <taxon>Heteroscleromorpha</taxon>
        <taxon>Haplosclerida</taxon>
        <taxon>Niphatidae</taxon>
        <taxon>Amphimedon</taxon>
    </lineage>
</organism>
<evidence type="ECO:0000313" key="2">
    <source>
        <dbReference type="EnsemblMetazoa" id="Aqu2.1.01981_001"/>
    </source>
</evidence>
<name>A0A1X7SIP7_AMPQE</name>
<dbReference type="OrthoDB" id="10020880at2759"/>
<protein>
    <recommendedName>
        <fullName evidence="1">NYN domain-containing protein</fullName>
    </recommendedName>
</protein>
<reference evidence="2" key="1">
    <citation type="submission" date="2017-05" db="UniProtKB">
        <authorList>
            <consortium name="EnsemblMetazoa"/>
        </authorList>
    </citation>
    <scope>IDENTIFICATION</scope>
</reference>
<dbReference type="InParanoid" id="A0A1X7SIP7"/>
<proteinExistence type="predicted"/>
<dbReference type="InterPro" id="IPR021139">
    <property type="entry name" value="NYN"/>
</dbReference>